<evidence type="ECO:0000313" key="2">
    <source>
        <dbReference type="Proteomes" id="UP000219565"/>
    </source>
</evidence>
<protein>
    <submittedName>
        <fullName evidence="1">Short chain dehydrogenase</fullName>
    </submittedName>
</protein>
<evidence type="ECO:0000313" key="1">
    <source>
        <dbReference type="EMBL" id="SNY87183.1"/>
    </source>
</evidence>
<dbReference type="Pfam" id="PF00106">
    <property type="entry name" value="adh_short"/>
    <property type="match status" value="1"/>
</dbReference>
<accession>A0A285LRV7</accession>
<proteinExistence type="predicted"/>
<dbReference type="Proteomes" id="UP000219565">
    <property type="component" value="Unassembled WGS sequence"/>
</dbReference>
<dbReference type="Gene3D" id="3.40.50.720">
    <property type="entry name" value="NAD(P)-binding Rossmann-like Domain"/>
    <property type="match status" value="1"/>
</dbReference>
<dbReference type="STRING" id="1379680.GCA_001612615_03617"/>
<dbReference type="PANTHER" id="PTHR43431:SF7">
    <property type="entry name" value="OXIDOREDUCTASE, SHORT CHAIN DEHYDROGENASE_REDUCTASE FAMILY (AFU_ORTHOLOGUE AFUA_5G14000)"/>
    <property type="match status" value="1"/>
</dbReference>
<dbReference type="RefSeq" id="WP_179830929.1">
    <property type="nucleotide sequence ID" value="NZ_OBEG01000004.1"/>
</dbReference>
<reference evidence="2" key="1">
    <citation type="submission" date="2017-09" db="EMBL/GenBank/DDBJ databases">
        <authorList>
            <person name="Varghese N."/>
            <person name="Submissions S."/>
        </authorList>
    </citation>
    <scope>NUCLEOTIDE SEQUENCE [LARGE SCALE GENOMIC DNA]</scope>
    <source>
        <strain evidence="2">DSM 45537</strain>
    </source>
</reference>
<sequence length="240" mass="25741">MTRTLAIFGYGPGLGVGTARRFGKEGFRVAVVGRDGERANRNAERLRAEGIEAAAFTADITDARQLQTAVDDITATLGPIDVAMHGAAADPSARTPSTLEVDVAALAVPIALKLHSPILLTRALAPAMIERGDGALLFSSGSSERHLLPYLANFGIVLAAQRAYVRQLHAELEGTGVYVGLLNIGALIGNSRAERMVDEHPELVPPGVEIPRITNDELGEHYWRMYTERVHDELDVGFPA</sequence>
<dbReference type="EMBL" id="OBEG01000004">
    <property type="protein sequence ID" value="SNY87183.1"/>
    <property type="molecule type" value="Genomic_DNA"/>
</dbReference>
<keyword evidence="2" id="KW-1185">Reference proteome</keyword>
<organism evidence="1 2">
    <name type="scientific">Nocardia amikacinitolerans</name>
    <dbReference type="NCBI Taxonomy" id="756689"/>
    <lineage>
        <taxon>Bacteria</taxon>
        <taxon>Bacillati</taxon>
        <taxon>Actinomycetota</taxon>
        <taxon>Actinomycetes</taxon>
        <taxon>Mycobacteriales</taxon>
        <taxon>Nocardiaceae</taxon>
        <taxon>Nocardia</taxon>
    </lineage>
</organism>
<gene>
    <name evidence="1" type="ORF">SAMN04244553_4122</name>
</gene>
<dbReference type="InterPro" id="IPR002347">
    <property type="entry name" value="SDR_fam"/>
</dbReference>
<dbReference type="PANTHER" id="PTHR43431">
    <property type="entry name" value="OXIDOREDUCTASE, SHORT CHAIN DEHYDROGENASE/REDUCTASE FAMILY (AFU_ORTHOLOGUE AFUA_5G14000)"/>
    <property type="match status" value="1"/>
</dbReference>
<dbReference type="SUPFAM" id="SSF51735">
    <property type="entry name" value="NAD(P)-binding Rossmann-fold domains"/>
    <property type="match status" value="1"/>
</dbReference>
<dbReference type="CDD" id="cd05233">
    <property type="entry name" value="SDR_c"/>
    <property type="match status" value="1"/>
</dbReference>
<dbReference type="InterPro" id="IPR036291">
    <property type="entry name" value="NAD(P)-bd_dom_sf"/>
</dbReference>
<dbReference type="AlphaFoldDB" id="A0A285LRV7"/>
<name>A0A285LRV7_9NOCA</name>